<evidence type="ECO:0000313" key="2">
    <source>
        <dbReference type="EMBL" id="WVZ95098.1"/>
    </source>
</evidence>
<gene>
    <name evidence="2" type="ORF">U9M48_040902</name>
</gene>
<evidence type="ECO:0000313" key="3">
    <source>
        <dbReference type="Proteomes" id="UP001341281"/>
    </source>
</evidence>
<name>A0AAQ3XDP3_PASNO</name>
<accession>A0AAQ3XDP3</accession>
<dbReference type="EMBL" id="CP144753">
    <property type="protein sequence ID" value="WVZ95098.1"/>
    <property type="molecule type" value="Genomic_DNA"/>
</dbReference>
<protein>
    <submittedName>
        <fullName evidence="2">Uncharacterized protein</fullName>
    </submittedName>
</protein>
<feature type="compositionally biased region" description="Polar residues" evidence="1">
    <location>
        <begin position="19"/>
        <end position="28"/>
    </location>
</feature>
<evidence type="ECO:0000256" key="1">
    <source>
        <dbReference type="SAM" id="MobiDB-lite"/>
    </source>
</evidence>
<reference evidence="2 3" key="1">
    <citation type="submission" date="2024-02" db="EMBL/GenBank/DDBJ databases">
        <title>High-quality chromosome-scale genome assembly of Pensacola bahiagrass (Paspalum notatum Flugge var. saurae).</title>
        <authorList>
            <person name="Vega J.M."/>
            <person name="Podio M."/>
            <person name="Orjuela J."/>
            <person name="Siena L.A."/>
            <person name="Pessino S.C."/>
            <person name="Combes M.C."/>
            <person name="Mariac C."/>
            <person name="Albertini E."/>
            <person name="Pupilli F."/>
            <person name="Ortiz J.P.A."/>
            <person name="Leblanc O."/>
        </authorList>
    </citation>
    <scope>NUCLEOTIDE SEQUENCE [LARGE SCALE GENOMIC DNA]</scope>
    <source>
        <strain evidence="2">R1</strain>
        <tissue evidence="2">Leaf</tissue>
    </source>
</reference>
<proteinExistence type="predicted"/>
<keyword evidence="3" id="KW-1185">Reference proteome</keyword>
<sequence length="73" mass="7254">MAPRHSASPSGGVLILIPQNGSIQDSSPPVSPGKGASLPHTNNPVAVAPACGHRGGGSRPISTPADDMSSFKK</sequence>
<feature type="region of interest" description="Disordered" evidence="1">
    <location>
        <begin position="1"/>
        <end position="73"/>
    </location>
</feature>
<dbReference type="Proteomes" id="UP001341281">
    <property type="component" value="Chromosome 09"/>
</dbReference>
<dbReference type="AlphaFoldDB" id="A0AAQ3XDP3"/>
<organism evidence="2 3">
    <name type="scientific">Paspalum notatum var. saurae</name>
    <dbReference type="NCBI Taxonomy" id="547442"/>
    <lineage>
        <taxon>Eukaryota</taxon>
        <taxon>Viridiplantae</taxon>
        <taxon>Streptophyta</taxon>
        <taxon>Embryophyta</taxon>
        <taxon>Tracheophyta</taxon>
        <taxon>Spermatophyta</taxon>
        <taxon>Magnoliopsida</taxon>
        <taxon>Liliopsida</taxon>
        <taxon>Poales</taxon>
        <taxon>Poaceae</taxon>
        <taxon>PACMAD clade</taxon>
        <taxon>Panicoideae</taxon>
        <taxon>Andropogonodae</taxon>
        <taxon>Paspaleae</taxon>
        <taxon>Paspalinae</taxon>
        <taxon>Paspalum</taxon>
    </lineage>
</organism>